<protein>
    <submittedName>
        <fullName evidence="3">Uncharacterized protein LOC112463784</fullName>
    </submittedName>
</protein>
<dbReference type="RefSeq" id="XP_024886123.1">
    <property type="nucleotide sequence ID" value="XM_025030355.1"/>
</dbReference>
<dbReference type="Pfam" id="PF13358">
    <property type="entry name" value="DDE_3"/>
    <property type="match status" value="1"/>
</dbReference>
<name>A0A6J1QW57_9HYME</name>
<sequence length="435" mass="50867">MVHKSQKLIIINLQEKLMKDNPAILMKDIIKQLSEHTGIGTRTIKKTLLEYEKTGTVTSPNTKKRRLTFKEKIDDIDKSAIRRKVHEFYTNEKCPTLRTVLQAVNTDENLPNFKRSTFHSLLKELYFTCTTRLRRSILTEREDLIVWRRKYLRTIERYREEGRQIYYLDETWIDADDATNIVWVDEIVKSDEDASSPLTTRRTNPSGKGKLFIVLHIGSAAGFVPGGLLCIESKKHMGDYFDEMNGDTFHEWFKNILPLLDDNAVIVMDNAPYHSVKVEELPNASWRKDEIIKWLEDKGKEISETMVKAELLQIVTLHKDRFDKYVTDEMAKQADKTVLRLPPYHCELNPIEMVWSMVKGYVKINNNTFKTQDVKLLLEQGIERVTAEHWNNFIKQVRDKEKKMWEIDHIADRLIDRTSLHVTGETDSETSDSGY</sequence>
<dbReference type="InterPro" id="IPR038717">
    <property type="entry name" value="Tc1-like_DDE_dom"/>
</dbReference>
<evidence type="ECO:0000313" key="2">
    <source>
        <dbReference type="Proteomes" id="UP000504618"/>
    </source>
</evidence>
<reference evidence="3" key="1">
    <citation type="submission" date="2025-08" db="UniProtKB">
        <authorList>
            <consortium name="RefSeq"/>
        </authorList>
    </citation>
    <scope>IDENTIFICATION</scope>
    <source>
        <tissue evidence="3">Whole body</tissue>
    </source>
</reference>
<evidence type="ECO:0000259" key="1">
    <source>
        <dbReference type="Pfam" id="PF13358"/>
    </source>
</evidence>
<feature type="non-terminal residue" evidence="3">
    <location>
        <position position="1"/>
    </location>
</feature>
<feature type="domain" description="Tc1-like transposase DDE" evidence="1">
    <location>
        <begin position="191"/>
        <end position="372"/>
    </location>
</feature>
<gene>
    <name evidence="3" type="primary">LOC112463784</name>
</gene>
<keyword evidence="2" id="KW-1185">Reference proteome</keyword>
<dbReference type="AlphaFoldDB" id="A0A6J1QW57"/>
<dbReference type="OrthoDB" id="7544447at2759"/>
<dbReference type="Gene3D" id="3.30.420.10">
    <property type="entry name" value="Ribonuclease H-like superfamily/Ribonuclease H"/>
    <property type="match status" value="1"/>
</dbReference>
<dbReference type="Proteomes" id="UP000504618">
    <property type="component" value="Unplaced"/>
</dbReference>
<accession>A0A6J1QW57</accession>
<dbReference type="PANTHER" id="PTHR33939:SF1">
    <property type="entry name" value="DUF4371 DOMAIN-CONTAINING PROTEIN"/>
    <property type="match status" value="1"/>
</dbReference>
<proteinExistence type="predicted"/>
<dbReference type="PANTHER" id="PTHR33939">
    <property type="entry name" value="PROTEIN CBG22215"/>
    <property type="match status" value="1"/>
</dbReference>
<organism evidence="2 3">
    <name type="scientific">Temnothorax curvispinosus</name>
    <dbReference type="NCBI Taxonomy" id="300111"/>
    <lineage>
        <taxon>Eukaryota</taxon>
        <taxon>Metazoa</taxon>
        <taxon>Ecdysozoa</taxon>
        <taxon>Arthropoda</taxon>
        <taxon>Hexapoda</taxon>
        <taxon>Insecta</taxon>
        <taxon>Pterygota</taxon>
        <taxon>Neoptera</taxon>
        <taxon>Endopterygota</taxon>
        <taxon>Hymenoptera</taxon>
        <taxon>Apocrita</taxon>
        <taxon>Aculeata</taxon>
        <taxon>Formicoidea</taxon>
        <taxon>Formicidae</taxon>
        <taxon>Myrmicinae</taxon>
        <taxon>Temnothorax</taxon>
    </lineage>
</organism>
<dbReference type="InterPro" id="IPR036397">
    <property type="entry name" value="RNaseH_sf"/>
</dbReference>
<dbReference type="GeneID" id="112463784"/>
<evidence type="ECO:0000313" key="3">
    <source>
        <dbReference type="RefSeq" id="XP_024886123.1"/>
    </source>
</evidence>
<dbReference type="GO" id="GO:0003676">
    <property type="term" value="F:nucleic acid binding"/>
    <property type="evidence" value="ECO:0007669"/>
    <property type="project" value="InterPro"/>
</dbReference>